<reference evidence="2 3" key="1">
    <citation type="journal article" date="2021" name="Commun. Biol.">
        <title>The genome of Shorea leprosula (Dipterocarpaceae) highlights the ecological relevance of drought in aseasonal tropical rainforests.</title>
        <authorList>
            <person name="Ng K.K.S."/>
            <person name="Kobayashi M.J."/>
            <person name="Fawcett J.A."/>
            <person name="Hatakeyama M."/>
            <person name="Paape T."/>
            <person name="Ng C.H."/>
            <person name="Ang C.C."/>
            <person name="Tnah L.H."/>
            <person name="Lee C.T."/>
            <person name="Nishiyama T."/>
            <person name="Sese J."/>
            <person name="O'Brien M.J."/>
            <person name="Copetti D."/>
            <person name="Mohd Noor M.I."/>
            <person name="Ong R.C."/>
            <person name="Putra M."/>
            <person name="Sireger I.Z."/>
            <person name="Indrioko S."/>
            <person name="Kosugi Y."/>
            <person name="Izuno A."/>
            <person name="Isagi Y."/>
            <person name="Lee S.L."/>
            <person name="Shimizu K.K."/>
        </authorList>
    </citation>
    <scope>NUCLEOTIDE SEQUENCE [LARGE SCALE GENOMIC DNA]</scope>
    <source>
        <strain evidence="2">214</strain>
    </source>
</reference>
<evidence type="ECO:0000313" key="2">
    <source>
        <dbReference type="EMBL" id="GKV08665.1"/>
    </source>
</evidence>
<protein>
    <submittedName>
        <fullName evidence="2">Uncharacterized protein</fullName>
    </submittedName>
</protein>
<feature type="region of interest" description="Disordered" evidence="1">
    <location>
        <begin position="28"/>
        <end position="83"/>
    </location>
</feature>
<keyword evidence="3" id="KW-1185">Reference proteome</keyword>
<evidence type="ECO:0000313" key="3">
    <source>
        <dbReference type="Proteomes" id="UP001054252"/>
    </source>
</evidence>
<sequence length="83" mass="9200">MTEVVETLKPLQSLKDVASSSYYFQSMQVDRTRSNSSSKNGIRTQGGFITRNGQSMRILSSSNGSQASPYRLQQSPKPNKARV</sequence>
<feature type="compositionally biased region" description="Polar residues" evidence="1">
    <location>
        <begin position="51"/>
        <end position="77"/>
    </location>
</feature>
<feature type="compositionally biased region" description="Polar residues" evidence="1">
    <location>
        <begin position="28"/>
        <end position="43"/>
    </location>
</feature>
<organism evidence="2 3">
    <name type="scientific">Rubroshorea leprosula</name>
    <dbReference type="NCBI Taxonomy" id="152421"/>
    <lineage>
        <taxon>Eukaryota</taxon>
        <taxon>Viridiplantae</taxon>
        <taxon>Streptophyta</taxon>
        <taxon>Embryophyta</taxon>
        <taxon>Tracheophyta</taxon>
        <taxon>Spermatophyta</taxon>
        <taxon>Magnoliopsida</taxon>
        <taxon>eudicotyledons</taxon>
        <taxon>Gunneridae</taxon>
        <taxon>Pentapetalae</taxon>
        <taxon>rosids</taxon>
        <taxon>malvids</taxon>
        <taxon>Malvales</taxon>
        <taxon>Dipterocarpaceae</taxon>
        <taxon>Rubroshorea</taxon>
    </lineage>
</organism>
<dbReference type="EMBL" id="BPVZ01000029">
    <property type="protein sequence ID" value="GKV08665.1"/>
    <property type="molecule type" value="Genomic_DNA"/>
</dbReference>
<dbReference type="Proteomes" id="UP001054252">
    <property type="component" value="Unassembled WGS sequence"/>
</dbReference>
<evidence type="ECO:0000256" key="1">
    <source>
        <dbReference type="SAM" id="MobiDB-lite"/>
    </source>
</evidence>
<proteinExistence type="predicted"/>
<accession>A0AAV5JE27</accession>
<gene>
    <name evidence="2" type="ORF">SLEP1_g20268</name>
</gene>
<dbReference type="AlphaFoldDB" id="A0AAV5JE27"/>
<name>A0AAV5JE27_9ROSI</name>
<comment type="caution">
    <text evidence="2">The sequence shown here is derived from an EMBL/GenBank/DDBJ whole genome shotgun (WGS) entry which is preliminary data.</text>
</comment>